<dbReference type="InterPro" id="IPR001367">
    <property type="entry name" value="Fe_dep_repressor"/>
</dbReference>
<name>A0A5D0MN73_FLESI</name>
<evidence type="ECO:0000256" key="6">
    <source>
        <dbReference type="ARBA" id="ARBA00025185"/>
    </source>
</evidence>
<dbReference type="PANTHER" id="PTHR33238:SF7">
    <property type="entry name" value="IRON-DEPENDENT TRANSCRIPTIONAL REGULATOR"/>
    <property type="match status" value="1"/>
</dbReference>
<feature type="domain" description="HTH dtxR-type" evidence="7">
    <location>
        <begin position="6"/>
        <end position="67"/>
    </location>
</feature>
<evidence type="ECO:0000256" key="2">
    <source>
        <dbReference type="ARBA" id="ARBA00022386"/>
    </source>
</evidence>
<dbReference type="RefSeq" id="WP_303701600.1">
    <property type="nucleotide sequence ID" value="NZ_VSIV01000241.1"/>
</dbReference>
<dbReference type="InterPro" id="IPR022689">
    <property type="entry name" value="Iron_dep_repressor"/>
</dbReference>
<gene>
    <name evidence="8" type="ORF">FXF49_09160</name>
</gene>
<comment type="function">
    <text evidence="6">In the presence of manganese, represses expression of mntH and mntS. Up-regulates expression of mntP.</text>
</comment>
<comment type="caution">
    <text evidence="8">The sequence shown here is derived from an EMBL/GenBank/DDBJ whole genome shotgun (WGS) entry which is preliminary data.</text>
</comment>
<dbReference type="GO" id="GO:0003700">
    <property type="term" value="F:DNA-binding transcription factor activity"/>
    <property type="evidence" value="ECO:0007669"/>
    <property type="project" value="InterPro"/>
</dbReference>
<evidence type="ECO:0000256" key="4">
    <source>
        <dbReference type="ARBA" id="ARBA00023125"/>
    </source>
</evidence>
<evidence type="ECO:0000256" key="1">
    <source>
        <dbReference type="ARBA" id="ARBA00007871"/>
    </source>
</evidence>
<dbReference type="Pfam" id="PF01325">
    <property type="entry name" value="Fe_dep_repress"/>
    <property type="match status" value="1"/>
</dbReference>
<evidence type="ECO:0000313" key="9">
    <source>
        <dbReference type="Proteomes" id="UP000323337"/>
    </source>
</evidence>
<evidence type="ECO:0000313" key="8">
    <source>
        <dbReference type="EMBL" id="TYB32900.1"/>
    </source>
</evidence>
<dbReference type="GO" id="GO:0046914">
    <property type="term" value="F:transition metal ion binding"/>
    <property type="evidence" value="ECO:0007669"/>
    <property type="project" value="InterPro"/>
</dbReference>
<dbReference type="Gene3D" id="1.10.10.10">
    <property type="entry name" value="Winged helix-like DNA-binding domain superfamily/Winged helix DNA-binding domain"/>
    <property type="match status" value="1"/>
</dbReference>
<dbReference type="InterPro" id="IPR036390">
    <property type="entry name" value="WH_DNA-bd_sf"/>
</dbReference>
<evidence type="ECO:0000259" key="7">
    <source>
        <dbReference type="PROSITE" id="PS50944"/>
    </source>
</evidence>
<sequence>MQNRKLSTSMEDYLETIFILQNEGKSARSKDISEKLSVKKSSVTNALQLLSEGGYINYNKYSEVTLTDKGMKYAREVYKRHETIKEFFEHVLQVDSELAEENACKIEHVIDKKVFDKLSCFLEFIMQSDITCVNIEKFRQVCDEN</sequence>
<dbReference type="SUPFAM" id="SSF46785">
    <property type="entry name" value="Winged helix' DNA-binding domain"/>
    <property type="match status" value="1"/>
</dbReference>
<dbReference type="Pfam" id="PF02742">
    <property type="entry name" value="Fe_dep_repr_C"/>
    <property type="match status" value="1"/>
</dbReference>
<protein>
    <recommendedName>
        <fullName evidence="2">Transcriptional regulator MntR</fullName>
    </recommendedName>
</protein>
<comment type="similarity">
    <text evidence="1">Belongs to the DtxR/MntR family.</text>
</comment>
<dbReference type="InterPro" id="IPR022687">
    <property type="entry name" value="HTH_DTXR"/>
</dbReference>
<dbReference type="EMBL" id="VSIV01000241">
    <property type="protein sequence ID" value="TYB32900.1"/>
    <property type="molecule type" value="Genomic_DNA"/>
</dbReference>
<dbReference type="AlphaFoldDB" id="A0A5D0MN73"/>
<keyword evidence="5" id="KW-0804">Transcription</keyword>
<reference evidence="8 9" key="1">
    <citation type="submission" date="2019-08" db="EMBL/GenBank/DDBJ databases">
        <title>Genomic characterization of a novel candidate phylum (ARYD3) from a high temperature, high salinity tertiary oil reservoir in north central Oklahoma, USA.</title>
        <authorList>
            <person name="Youssef N.H."/>
            <person name="Yadav A."/>
            <person name="Elshahed M.S."/>
        </authorList>
    </citation>
    <scope>NUCLEOTIDE SEQUENCE [LARGE SCALE GENOMIC DNA]</scope>
    <source>
        <strain evidence="8">ARYD1</strain>
    </source>
</reference>
<accession>A0A5D0MN73</accession>
<dbReference type="InterPro" id="IPR050536">
    <property type="entry name" value="DtxR_MntR_Metal-Reg"/>
</dbReference>
<dbReference type="PANTHER" id="PTHR33238">
    <property type="entry name" value="IRON (METAL) DEPENDENT REPRESSOR, DTXR FAMILY"/>
    <property type="match status" value="1"/>
</dbReference>
<dbReference type="SMART" id="SM00529">
    <property type="entry name" value="HTH_DTXR"/>
    <property type="match status" value="1"/>
</dbReference>
<dbReference type="GO" id="GO:0003677">
    <property type="term" value="F:DNA binding"/>
    <property type="evidence" value="ECO:0007669"/>
    <property type="project" value="UniProtKB-KW"/>
</dbReference>
<dbReference type="InterPro" id="IPR036388">
    <property type="entry name" value="WH-like_DNA-bd_sf"/>
</dbReference>
<evidence type="ECO:0000256" key="3">
    <source>
        <dbReference type="ARBA" id="ARBA00023015"/>
    </source>
</evidence>
<dbReference type="Proteomes" id="UP000323337">
    <property type="component" value="Unassembled WGS sequence"/>
</dbReference>
<dbReference type="GO" id="GO:0046983">
    <property type="term" value="F:protein dimerization activity"/>
    <property type="evidence" value="ECO:0007669"/>
    <property type="project" value="InterPro"/>
</dbReference>
<dbReference type="PROSITE" id="PS50944">
    <property type="entry name" value="HTH_DTXR"/>
    <property type="match status" value="1"/>
</dbReference>
<organism evidence="8 9">
    <name type="scientific">Flexistipes sinusarabici</name>
    <dbReference type="NCBI Taxonomy" id="2352"/>
    <lineage>
        <taxon>Bacteria</taxon>
        <taxon>Pseudomonadati</taxon>
        <taxon>Deferribacterota</taxon>
        <taxon>Deferribacteres</taxon>
        <taxon>Deferribacterales</taxon>
        <taxon>Flexistipitaceae</taxon>
        <taxon>Flexistipes</taxon>
    </lineage>
</organism>
<dbReference type="SUPFAM" id="SSF47979">
    <property type="entry name" value="Iron-dependent repressor protein, dimerization domain"/>
    <property type="match status" value="1"/>
</dbReference>
<evidence type="ECO:0000256" key="5">
    <source>
        <dbReference type="ARBA" id="ARBA00023163"/>
    </source>
</evidence>
<dbReference type="InterPro" id="IPR036421">
    <property type="entry name" value="Fe_dep_repressor_sf"/>
</dbReference>
<keyword evidence="3" id="KW-0805">Transcription regulation</keyword>
<dbReference type="Gene3D" id="1.10.60.10">
    <property type="entry name" value="Iron dependent repressor, metal binding and dimerisation domain"/>
    <property type="match status" value="1"/>
</dbReference>
<proteinExistence type="inferred from homology"/>
<keyword evidence="4" id="KW-0238">DNA-binding</keyword>